<dbReference type="GO" id="GO:0003677">
    <property type="term" value="F:DNA binding"/>
    <property type="evidence" value="ECO:0007669"/>
    <property type="project" value="UniProtKB-KW"/>
</dbReference>
<dbReference type="Proteomes" id="UP000221538">
    <property type="component" value="Unassembled WGS sequence"/>
</dbReference>
<gene>
    <name evidence="2" type="ORF">SFOMI_1520</name>
</gene>
<dbReference type="SMART" id="SM00530">
    <property type="entry name" value="HTH_XRE"/>
    <property type="match status" value="1"/>
</dbReference>
<evidence type="ECO:0000313" key="2">
    <source>
        <dbReference type="EMBL" id="GAY20990.1"/>
    </source>
</evidence>
<dbReference type="PROSITE" id="PS50943">
    <property type="entry name" value="HTH_CROC1"/>
    <property type="match status" value="1"/>
</dbReference>
<reference evidence="2 3" key="2">
    <citation type="journal article" date="2013" name="Environ. Sci. Technol.">
        <title>The 4-tert-butylphenol-utilizing bacterium Sphingobium fuliginis OMI can degrade bisphenols via phenolic ring hydroxylation and meta-cleavage pathway.</title>
        <authorList>
            <person name="Ogata Y."/>
            <person name="Goda S."/>
            <person name="Toyama T."/>
            <person name="Sei K."/>
            <person name="Ike M."/>
        </authorList>
    </citation>
    <scope>NUCLEOTIDE SEQUENCE [LARGE SCALE GENOMIC DNA]</scope>
    <source>
        <strain evidence="2 3">OMI</strain>
    </source>
</reference>
<dbReference type="AlphaFoldDB" id="A0A292ZDN5"/>
<dbReference type="Pfam" id="PF13560">
    <property type="entry name" value="HTH_31"/>
    <property type="match status" value="1"/>
</dbReference>
<proteinExistence type="predicted"/>
<dbReference type="SUPFAM" id="SSF141371">
    <property type="entry name" value="PilZ domain-like"/>
    <property type="match status" value="1"/>
</dbReference>
<dbReference type="InterPro" id="IPR001387">
    <property type="entry name" value="Cro/C1-type_HTH"/>
</dbReference>
<dbReference type="CDD" id="cd00093">
    <property type="entry name" value="HTH_XRE"/>
    <property type="match status" value="1"/>
</dbReference>
<dbReference type="RefSeq" id="WP_099185705.1">
    <property type="nucleotide sequence ID" value="NZ_BEWI01000031.1"/>
</dbReference>
<keyword evidence="2" id="KW-0238">DNA-binding</keyword>
<name>A0A292ZDN5_SPHSA</name>
<accession>A0A292ZDN5</accession>
<dbReference type="InterPro" id="IPR010982">
    <property type="entry name" value="Lambda_DNA-bd_dom_sf"/>
</dbReference>
<comment type="caution">
    <text evidence="2">The sequence shown here is derived from an EMBL/GenBank/DDBJ whole genome shotgun (WGS) entry which is preliminary data.</text>
</comment>
<organism evidence="2 3">
    <name type="scientific">Sphingobium fuliginis (strain ATCC 27551)</name>
    <dbReference type="NCBI Taxonomy" id="336203"/>
    <lineage>
        <taxon>Bacteria</taxon>
        <taxon>Pseudomonadati</taxon>
        <taxon>Pseudomonadota</taxon>
        <taxon>Alphaproteobacteria</taxon>
        <taxon>Sphingomonadales</taxon>
        <taxon>Sphingomonadaceae</taxon>
        <taxon>Sphingobium</taxon>
    </lineage>
</organism>
<dbReference type="Gene3D" id="1.10.260.40">
    <property type="entry name" value="lambda repressor-like DNA-binding domains"/>
    <property type="match status" value="1"/>
</dbReference>
<dbReference type="Pfam" id="PF07238">
    <property type="entry name" value="PilZ"/>
    <property type="match status" value="1"/>
</dbReference>
<dbReference type="EMBL" id="BEWI01000031">
    <property type="protein sequence ID" value="GAY20990.1"/>
    <property type="molecule type" value="Genomic_DNA"/>
</dbReference>
<dbReference type="SUPFAM" id="SSF47413">
    <property type="entry name" value="lambda repressor-like DNA-binding domains"/>
    <property type="match status" value="1"/>
</dbReference>
<dbReference type="GO" id="GO:0035438">
    <property type="term" value="F:cyclic-di-GMP binding"/>
    <property type="evidence" value="ECO:0007669"/>
    <property type="project" value="InterPro"/>
</dbReference>
<protein>
    <submittedName>
        <fullName evidence="2">DNA-binding protein</fullName>
    </submittedName>
</protein>
<feature type="domain" description="HTH cro/C1-type" evidence="1">
    <location>
        <begin position="132"/>
        <end position="184"/>
    </location>
</feature>
<reference evidence="2 3" key="1">
    <citation type="journal article" date="2013" name="Biodegradation">
        <title>Occurrence of 4-tert-butylphenol (4-t-BP) biodegradation in an aquatic sample caused by the presence of Spirodela polyrrhiza and isolation of a 4-t-BP-utilizing bacterium.</title>
        <authorList>
            <person name="Ogata Y."/>
            <person name="Toyama T."/>
            <person name="Yu N."/>
            <person name="Wang X."/>
            <person name="Sei K."/>
            <person name="Ike M."/>
        </authorList>
    </citation>
    <scope>NUCLEOTIDE SEQUENCE [LARGE SCALE GENOMIC DNA]</scope>
    <source>
        <strain evidence="2 3">OMI</strain>
    </source>
</reference>
<dbReference type="InterPro" id="IPR009875">
    <property type="entry name" value="PilZ_domain"/>
</dbReference>
<evidence type="ECO:0000259" key="1">
    <source>
        <dbReference type="PROSITE" id="PS50943"/>
    </source>
</evidence>
<dbReference type="Gene3D" id="2.40.10.220">
    <property type="entry name" value="predicted glycosyltransferase like domains"/>
    <property type="match status" value="1"/>
</dbReference>
<evidence type="ECO:0000313" key="3">
    <source>
        <dbReference type="Proteomes" id="UP000221538"/>
    </source>
</evidence>
<sequence length="244" mass="26310">MSINAILEPPGSENLRDAQRLHIRIEASGELEEGDQARVTIHNLSASGILIETQATLAVGQKIKLALPETSAVPATVVWQSAPLYGCRFDHILSRAVLSAAQLRNPLPSEIDPVFPALASPGNEPLAARIFRLRRARGLSRADVAARTGLSKPSIWSWETGKAVPRHSNISLLAGAFDISEEELLTGQILEHAGIDIPQFPDRSSSSRVEDDGLTVRQVIDASKKMIAQAAGVDESSIRISIDY</sequence>